<accession>A0ABW8RZD8</accession>
<dbReference type="RefSeq" id="WP_406760434.1">
    <property type="nucleotide sequence ID" value="NZ_JBJIAB010000002.1"/>
</dbReference>
<protein>
    <submittedName>
        <fullName evidence="1">Uncharacterized protein</fullName>
    </submittedName>
</protein>
<organism evidence="1 2">
    <name type="scientific">Candidatus Clostridium helianthi</name>
    <dbReference type="NCBI Taxonomy" id="3381660"/>
    <lineage>
        <taxon>Bacteria</taxon>
        <taxon>Bacillati</taxon>
        <taxon>Bacillota</taxon>
        <taxon>Clostridia</taxon>
        <taxon>Eubacteriales</taxon>
        <taxon>Clostridiaceae</taxon>
        <taxon>Clostridium</taxon>
    </lineage>
</organism>
<reference evidence="1 2" key="1">
    <citation type="submission" date="2024-11" db="EMBL/GenBank/DDBJ databases">
        <authorList>
            <person name="Heng Y.C."/>
            <person name="Lim A.C.H."/>
            <person name="Lee J.K.Y."/>
            <person name="Kittelmann S."/>
        </authorList>
    </citation>
    <scope>NUCLEOTIDE SEQUENCE [LARGE SCALE GENOMIC DNA]</scope>
    <source>
        <strain evidence="1 2">WILCCON 0112</strain>
    </source>
</reference>
<dbReference type="EMBL" id="JBJIAB010000002">
    <property type="protein sequence ID" value="MFL0163979.1"/>
    <property type="molecule type" value="Genomic_DNA"/>
</dbReference>
<dbReference type="Proteomes" id="UP001623600">
    <property type="component" value="Unassembled WGS sequence"/>
</dbReference>
<sequence length="238" mass="27869">MGYKIKINKMPYIGEVQKLGDFLISDKTFFNVFIRSINVKKNDISAHIENRYVSAKIVTKEKYDEFNILWNNFNAVVKSGKAKQGDLLEYIVTKIKKPLKLDFKNLDYENECIIYDGESLVNICSNNCNVDVVLYNLDNVTIDEDYICFEKDIEFLECKQDINTFVYILKGDRVNKHTQDKLTMFKELNTKINRDDVKYIFPSFVAPGRFQINYLKRKGYDFIDIVDGAELESIFFAQ</sequence>
<keyword evidence="2" id="KW-1185">Reference proteome</keyword>
<gene>
    <name evidence="1" type="ORF">ACJDTP_02715</name>
</gene>
<evidence type="ECO:0000313" key="1">
    <source>
        <dbReference type="EMBL" id="MFL0163979.1"/>
    </source>
</evidence>
<name>A0ABW8RZD8_9CLOT</name>
<proteinExistence type="predicted"/>
<evidence type="ECO:0000313" key="2">
    <source>
        <dbReference type="Proteomes" id="UP001623600"/>
    </source>
</evidence>
<comment type="caution">
    <text evidence="1">The sequence shown here is derived from an EMBL/GenBank/DDBJ whole genome shotgun (WGS) entry which is preliminary data.</text>
</comment>